<dbReference type="RefSeq" id="WP_377557011.1">
    <property type="nucleotide sequence ID" value="NZ_JBHUHQ010000021.1"/>
</dbReference>
<proteinExistence type="predicted"/>
<gene>
    <name evidence="3" type="ORF">ACFSJF_17345</name>
</gene>
<comment type="caution">
    <text evidence="3">The sequence shown here is derived from an EMBL/GenBank/DDBJ whole genome shotgun (WGS) entry which is preliminary data.</text>
</comment>
<evidence type="ECO:0000259" key="2">
    <source>
        <dbReference type="PROSITE" id="PS50943"/>
    </source>
</evidence>
<reference evidence="4" key="1">
    <citation type="journal article" date="2019" name="Int. J. Syst. Evol. Microbiol.">
        <title>The Global Catalogue of Microorganisms (GCM) 10K type strain sequencing project: providing services to taxonomists for standard genome sequencing and annotation.</title>
        <authorList>
            <consortium name="The Broad Institute Genomics Platform"/>
            <consortium name="The Broad Institute Genome Sequencing Center for Infectious Disease"/>
            <person name="Wu L."/>
            <person name="Ma J."/>
        </authorList>
    </citation>
    <scope>NUCLEOTIDE SEQUENCE [LARGE SCALE GENOMIC DNA]</scope>
    <source>
        <strain evidence="4">R28</strain>
    </source>
</reference>
<organism evidence="3 4">
    <name type="scientific">Ornithinibacillus salinisoli</name>
    <dbReference type="NCBI Taxonomy" id="1848459"/>
    <lineage>
        <taxon>Bacteria</taxon>
        <taxon>Bacillati</taxon>
        <taxon>Bacillota</taxon>
        <taxon>Bacilli</taxon>
        <taxon>Bacillales</taxon>
        <taxon>Bacillaceae</taxon>
        <taxon>Ornithinibacillus</taxon>
    </lineage>
</organism>
<dbReference type="InterPro" id="IPR001387">
    <property type="entry name" value="Cro/C1-type_HTH"/>
</dbReference>
<dbReference type="Proteomes" id="UP001597383">
    <property type="component" value="Unassembled WGS sequence"/>
</dbReference>
<name>A0ABW4W652_9BACI</name>
<evidence type="ECO:0000313" key="3">
    <source>
        <dbReference type="EMBL" id="MFD2046047.1"/>
    </source>
</evidence>
<evidence type="ECO:0000256" key="1">
    <source>
        <dbReference type="ARBA" id="ARBA00023125"/>
    </source>
</evidence>
<dbReference type="SUPFAM" id="SSF47413">
    <property type="entry name" value="lambda repressor-like DNA-binding domains"/>
    <property type="match status" value="1"/>
</dbReference>
<dbReference type="Pfam" id="PF01381">
    <property type="entry name" value="HTH_3"/>
    <property type="match status" value="1"/>
</dbReference>
<dbReference type="PANTHER" id="PTHR46558">
    <property type="entry name" value="TRACRIPTIONAL REGULATORY PROTEIN-RELATED-RELATED"/>
    <property type="match status" value="1"/>
</dbReference>
<accession>A0ABW4W652</accession>
<dbReference type="PROSITE" id="PS50943">
    <property type="entry name" value="HTH_CROC1"/>
    <property type="match status" value="1"/>
</dbReference>
<sequence>MHWELIKLRKSNKISQGQMAKYLNINPSTYSKKENGHYDFKLEEIYKIARFFNKRIDDIFLPTNIRNTDIRESRCDHASTN</sequence>
<dbReference type="EMBL" id="JBHUHQ010000021">
    <property type="protein sequence ID" value="MFD2046047.1"/>
    <property type="molecule type" value="Genomic_DNA"/>
</dbReference>
<dbReference type="Gene3D" id="1.10.260.40">
    <property type="entry name" value="lambda repressor-like DNA-binding domains"/>
    <property type="match status" value="1"/>
</dbReference>
<dbReference type="SMART" id="SM00530">
    <property type="entry name" value="HTH_XRE"/>
    <property type="match status" value="1"/>
</dbReference>
<keyword evidence="1" id="KW-0238">DNA-binding</keyword>
<dbReference type="InterPro" id="IPR010982">
    <property type="entry name" value="Lambda_DNA-bd_dom_sf"/>
</dbReference>
<keyword evidence="4" id="KW-1185">Reference proteome</keyword>
<protein>
    <submittedName>
        <fullName evidence="3">Helix-turn-helix transcriptional regulator</fullName>
    </submittedName>
</protein>
<feature type="domain" description="HTH cro/C1-type" evidence="2">
    <location>
        <begin position="5"/>
        <end position="59"/>
    </location>
</feature>
<dbReference type="CDD" id="cd00093">
    <property type="entry name" value="HTH_XRE"/>
    <property type="match status" value="1"/>
</dbReference>
<evidence type="ECO:0000313" key="4">
    <source>
        <dbReference type="Proteomes" id="UP001597383"/>
    </source>
</evidence>
<dbReference type="PANTHER" id="PTHR46558:SF4">
    <property type="entry name" value="DNA-BIDING PHAGE PROTEIN"/>
    <property type="match status" value="1"/>
</dbReference>